<dbReference type="InterPro" id="IPR038340">
    <property type="entry name" value="MRP-L47_sf"/>
</dbReference>
<dbReference type="PANTHER" id="PTHR21183:SF18">
    <property type="entry name" value="LARGE RIBOSOMAL SUBUNIT PROTEIN UL29M"/>
    <property type="match status" value="1"/>
</dbReference>
<dbReference type="GO" id="GO:0032543">
    <property type="term" value="P:mitochondrial translation"/>
    <property type="evidence" value="ECO:0007669"/>
    <property type="project" value="TreeGrafter"/>
</dbReference>
<evidence type="ECO:0000256" key="3">
    <source>
        <dbReference type="ARBA" id="ARBA00022980"/>
    </source>
</evidence>
<comment type="similarity">
    <text evidence="2">Belongs to the universal ribosomal protein uL29 family.</text>
</comment>
<evidence type="ECO:0000256" key="6">
    <source>
        <dbReference type="ARBA" id="ARBA00035289"/>
    </source>
</evidence>
<dbReference type="GO" id="GO:0005762">
    <property type="term" value="C:mitochondrial large ribosomal subunit"/>
    <property type="evidence" value="ECO:0007669"/>
    <property type="project" value="TreeGrafter"/>
</dbReference>
<dbReference type="EMBL" id="JARPUR010000003">
    <property type="protein sequence ID" value="KAK4880264.1"/>
    <property type="molecule type" value="Genomic_DNA"/>
</dbReference>
<keyword evidence="5" id="KW-0687">Ribonucleoprotein</keyword>
<comment type="subcellular location">
    <subcellularLocation>
        <location evidence="1">Mitochondrion</location>
    </subcellularLocation>
</comment>
<evidence type="ECO:0000313" key="7">
    <source>
        <dbReference type="EMBL" id="KAK4880264.1"/>
    </source>
</evidence>
<evidence type="ECO:0000256" key="4">
    <source>
        <dbReference type="ARBA" id="ARBA00023128"/>
    </source>
</evidence>
<reference evidence="8" key="1">
    <citation type="submission" date="2023-01" db="EMBL/GenBank/DDBJ databases">
        <title>Key to firefly adult light organ development and bioluminescence: homeobox transcription factors regulate luciferase expression and transportation to peroxisome.</title>
        <authorList>
            <person name="Fu X."/>
        </authorList>
    </citation>
    <scope>NUCLEOTIDE SEQUENCE [LARGE SCALE GENOMIC DNA]</scope>
</reference>
<proteinExistence type="inferred from homology"/>
<sequence>MSRLKYIYNHFCVINKNFTTKNALRNQFRFLSQTPSLRGLMEFFDDEKNWGESDVKSGRSWRKDDLRIKSNTDLHKLWYILLKEKNMLLTMEHEHNDQARLFPGPERIDKVIESMENLEEVVRERNRAYYELETGETGEQIEKEITGPFGLPVDYKLTEHSIPKEVNAQWQKEQEVKCRPEDVTNFLLKYKEKEYLANKRRQRRNFNHVIGLLNRFPKMDMEALKEQYPDVDIEKAKASRRYKPPPIFD</sequence>
<evidence type="ECO:0000313" key="8">
    <source>
        <dbReference type="Proteomes" id="UP001353858"/>
    </source>
</evidence>
<evidence type="ECO:0000256" key="5">
    <source>
        <dbReference type="ARBA" id="ARBA00023274"/>
    </source>
</evidence>
<dbReference type="PANTHER" id="PTHR21183">
    <property type="entry name" value="RIBOSOMAL PROTEIN L47, MITOCHONDRIAL-RELATED"/>
    <property type="match status" value="1"/>
</dbReference>
<comment type="caution">
    <text evidence="7">The sequence shown here is derived from an EMBL/GenBank/DDBJ whole genome shotgun (WGS) entry which is preliminary data.</text>
</comment>
<evidence type="ECO:0000256" key="1">
    <source>
        <dbReference type="ARBA" id="ARBA00004173"/>
    </source>
</evidence>
<dbReference type="InterPro" id="IPR010729">
    <property type="entry name" value="Ribosomal_uL29_mit"/>
</dbReference>
<dbReference type="Pfam" id="PF06984">
    <property type="entry name" value="MRP-L47"/>
    <property type="match status" value="1"/>
</dbReference>
<dbReference type="AlphaFoldDB" id="A0AAN7PXC6"/>
<gene>
    <name evidence="7" type="ORF">RN001_008410</name>
</gene>
<name>A0AAN7PXC6_9COLE</name>
<accession>A0AAN7PXC6</accession>
<keyword evidence="4" id="KW-0496">Mitochondrion</keyword>
<dbReference type="Gene3D" id="6.10.330.20">
    <property type="match status" value="1"/>
</dbReference>
<organism evidence="7 8">
    <name type="scientific">Aquatica leii</name>
    <dbReference type="NCBI Taxonomy" id="1421715"/>
    <lineage>
        <taxon>Eukaryota</taxon>
        <taxon>Metazoa</taxon>
        <taxon>Ecdysozoa</taxon>
        <taxon>Arthropoda</taxon>
        <taxon>Hexapoda</taxon>
        <taxon>Insecta</taxon>
        <taxon>Pterygota</taxon>
        <taxon>Neoptera</taxon>
        <taxon>Endopterygota</taxon>
        <taxon>Coleoptera</taxon>
        <taxon>Polyphaga</taxon>
        <taxon>Elateriformia</taxon>
        <taxon>Elateroidea</taxon>
        <taxon>Lampyridae</taxon>
        <taxon>Luciolinae</taxon>
        <taxon>Aquatica</taxon>
    </lineage>
</organism>
<keyword evidence="8" id="KW-1185">Reference proteome</keyword>
<keyword evidence="3" id="KW-0689">Ribosomal protein</keyword>
<dbReference type="Proteomes" id="UP001353858">
    <property type="component" value="Unassembled WGS sequence"/>
</dbReference>
<dbReference type="GO" id="GO:0003735">
    <property type="term" value="F:structural constituent of ribosome"/>
    <property type="evidence" value="ECO:0007669"/>
    <property type="project" value="InterPro"/>
</dbReference>
<protein>
    <recommendedName>
        <fullName evidence="6">Large ribosomal subunit protein uL29m</fullName>
    </recommendedName>
</protein>
<evidence type="ECO:0000256" key="2">
    <source>
        <dbReference type="ARBA" id="ARBA00009254"/>
    </source>
</evidence>